<keyword evidence="14" id="KW-0460">Magnesium</keyword>
<accession>A0A4R2BA30</accession>
<evidence type="ECO:0000256" key="19">
    <source>
        <dbReference type="ARBA" id="ARBA00023136"/>
    </source>
</evidence>
<keyword evidence="19 23" id="KW-0472">Membrane</keyword>
<dbReference type="InterPro" id="IPR017969">
    <property type="entry name" value="Heavy-metal-associated_CS"/>
</dbReference>
<dbReference type="GO" id="GO:0043682">
    <property type="term" value="F:P-type divalent copper transporter activity"/>
    <property type="evidence" value="ECO:0007669"/>
    <property type="project" value="TreeGrafter"/>
</dbReference>
<evidence type="ECO:0000313" key="26">
    <source>
        <dbReference type="Proteomes" id="UP000295689"/>
    </source>
</evidence>
<dbReference type="InterPro" id="IPR036412">
    <property type="entry name" value="HAD-like_sf"/>
</dbReference>
<keyword evidence="12" id="KW-0187">Copper transport</keyword>
<evidence type="ECO:0000313" key="25">
    <source>
        <dbReference type="EMBL" id="TCN22399.1"/>
    </source>
</evidence>
<dbReference type="FunFam" id="3.40.50.1000:FF:000144">
    <property type="entry name" value="copper-transporting ATPase 1 isoform X2"/>
    <property type="match status" value="1"/>
</dbReference>
<feature type="transmembrane region" description="Helical" evidence="23">
    <location>
        <begin position="262"/>
        <end position="280"/>
    </location>
</feature>
<dbReference type="SFLD" id="SFLDF00027">
    <property type="entry name" value="p-type_atpase"/>
    <property type="match status" value="1"/>
</dbReference>
<dbReference type="GO" id="GO:0055070">
    <property type="term" value="P:copper ion homeostasis"/>
    <property type="evidence" value="ECO:0007669"/>
    <property type="project" value="TreeGrafter"/>
</dbReference>
<dbReference type="InterPro" id="IPR006122">
    <property type="entry name" value="HMA_Cu_ion-bd"/>
</dbReference>
<feature type="transmembrane region" description="Helical" evidence="23">
    <location>
        <begin position="417"/>
        <end position="437"/>
    </location>
</feature>
<dbReference type="SFLD" id="SFLDS00003">
    <property type="entry name" value="Haloacid_Dehalogenase"/>
    <property type="match status" value="1"/>
</dbReference>
<dbReference type="GO" id="GO:0140581">
    <property type="term" value="F:P-type monovalent copper transporter activity"/>
    <property type="evidence" value="ECO:0007669"/>
    <property type="project" value="UniProtKB-EC"/>
</dbReference>
<dbReference type="EMBL" id="SLVV01000011">
    <property type="protein sequence ID" value="TCN22399.1"/>
    <property type="molecule type" value="Genomic_DNA"/>
</dbReference>
<evidence type="ECO:0000256" key="14">
    <source>
        <dbReference type="ARBA" id="ARBA00022842"/>
    </source>
</evidence>
<evidence type="ECO:0000256" key="11">
    <source>
        <dbReference type="ARBA" id="ARBA00022741"/>
    </source>
</evidence>
<proteinExistence type="inferred from homology"/>
<evidence type="ECO:0000256" key="9">
    <source>
        <dbReference type="ARBA" id="ARBA00022723"/>
    </source>
</evidence>
<sequence length="805" mass="85863">MAGQTKEVQLPISGMTCAACSSRIEKSLNKLEGVDQATVNLALEKATVIYNPDSTTVLDIENKINDLGYSIATEKAELDLMGMTCAACATRIEKGLNKLEGVSKATVNLALETANIEYNPSQLTVQDMISKVENLGYEAKVKQDQVSEGSDHRERAIEKQKGKFIFSLILSFPLLWAMVNHFEFTSFLYLPEAFMNPWVQMALATPVQFIVGKQFYIGAYKALKNKSANMDVLVALGTSAAYFYSVYLAFLSIGSGAHMVELYFETSAVLITLILLGKLFEARAKGRSSEAIKKLMGLQAKTATVLRDGNEEEIPLEQVAVGDVLVIKPGEKVPVDGEVIEGRSAVDESMLTGESVPVDKTAGDMVIGATINKNGSLKIRARKVGRDTALAQIIKVVEEAQGSKAPIQRLADQISGVFVPVVVGIAIITFLVWFLFVSPGEFAEALEKFIAVLVIACPCALGLATPTSIMAGSGRAAELGVLFKGGEHLELTHRITTVVLDKTGTVTNGKPVLTDVIAEGNITEEQLLSLVGSVEKQSEHPLAEAIVQGIKDRGISLSDPDDFEAIPGYGVKAASGGRNIMVGTRKLMNQSGIDIASAAEKMEALEKDGKTAMLVAVDGVYSGIVAVADTVKESSKAAIRRLKDMGLEVIMMTGDNQRTAEAIAAEVGVDRAIAEVLPEGKAEEVKKLQMQGKHVAMVGDGINDAPALAVADIGMAIGTGTDVAMEAADITLMRGDLNSIADAILMSKKTIRNIKQNLFWAFAYNTLGIPVAALGFLAPWLAGAAMAFSSVSVVLNALRLQRVKL</sequence>
<evidence type="ECO:0000256" key="3">
    <source>
        <dbReference type="ARBA" id="ARBA00012517"/>
    </source>
</evidence>
<dbReference type="Gene3D" id="3.40.1110.10">
    <property type="entry name" value="Calcium-transporting ATPase, cytoplasmic domain N"/>
    <property type="match status" value="1"/>
</dbReference>
<name>A0A4R2BA30_9BACI</name>
<dbReference type="InterPro" id="IPR027256">
    <property type="entry name" value="P-typ_ATPase_IB"/>
</dbReference>
<dbReference type="NCBIfam" id="TIGR00003">
    <property type="entry name" value="copper ion binding protein"/>
    <property type="match status" value="2"/>
</dbReference>
<dbReference type="NCBIfam" id="TIGR01525">
    <property type="entry name" value="ATPase-IB_hvy"/>
    <property type="match status" value="1"/>
</dbReference>
<dbReference type="PROSITE" id="PS50846">
    <property type="entry name" value="HMA_2"/>
    <property type="match status" value="2"/>
</dbReference>
<protein>
    <recommendedName>
        <fullName evidence="4">Copper-exporting P-type ATPase</fullName>
        <ecNumber evidence="3">7.2.2.8</ecNumber>
    </recommendedName>
    <alternativeName>
        <fullName evidence="20">Copper-exporting P-type ATPase A</fullName>
    </alternativeName>
    <alternativeName>
        <fullName evidence="21">Cu(+)-exporting ATPase</fullName>
    </alternativeName>
</protein>
<evidence type="ECO:0000256" key="1">
    <source>
        <dbReference type="ARBA" id="ARBA00004651"/>
    </source>
</evidence>
<evidence type="ECO:0000256" key="4">
    <source>
        <dbReference type="ARBA" id="ARBA00015102"/>
    </source>
</evidence>
<comment type="subcellular location">
    <subcellularLocation>
        <location evidence="1">Cell membrane</location>
        <topology evidence="1">Multi-pass membrane protein</topology>
    </subcellularLocation>
</comment>
<dbReference type="GO" id="GO:0016887">
    <property type="term" value="F:ATP hydrolysis activity"/>
    <property type="evidence" value="ECO:0007669"/>
    <property type="project" value="InterPro"/>
</dbReference>
<reference evidence="25 26" key="1">
    <citation type="journal article" date="2015" name="Stand. Genomic Sci.">
        <title>Genomic Encyclopedia of Bacterial and Archaeal Type Strains, Phase III: the genomes of soil and plant-associated and newly described type strains.</title>
        <authorList>
            <person name="Whitman W.B."/>
            <person name="Woyke T."/>
            <person name="Klenk H.P."/>
            <person name="Zhou Y."/>
            <person name="Lilburn T.G."/>
            <person name="Beck B.J."/>
            <person name="De Vos P."/>
            <person name="Vandamme P."/>
            <person name="Eisen J.A."/>
            <person name="Garrity G."/>
            <person name="Hugenholtz P."/>
            <person name="Kyrpides N.C."/>
        </authorList>
    </citation>
    <scope>NUCLEOTIDE SEQUENCE [LARGE SCALE GENOMIC DNA]</scope>
    <source>
        <strain evidence="25 26">CV53</strain>
    </source>
</reference>
<evidence type="ECO:0000256" key="17">
    <source>
        <dbReference type="ARBA" id="ARBA00023008"/>
    </source>
</evidence>
<keyword evidence="18" id="KW-0406">Ion transport</keyword>
<keyword evidence="16 23" id="KW-1133">Transmembrane helix</keyword>
<dbReference type="InterPro" id="IPR001757">
    <property type="entry name" value="P_typ_ATPase"/>
</dbReference>
<evidence type="ECO:0000256" key="8">
    <source>
        <dbReference type="ARBA" id="ARBA00022692"/>
    </source>
</evidence>
<dbReference type="GO" id="GO:0005886">
    <property type="term" value="C:plasma membrane"/>
    <property type="evidence" value="ECO:0007669"/>
    <property type="project" value="UniProtKB-SubCell"/>
</dbReference>
<feature type="domain" description="HMA" evidence="24">
    <location>
        <begin position="74"/>
        <end position="140"/>
    </location>
</feature>
<feature type="transmembrane region" description="Helical" evidence="23">
    <location>
        <begin position="449"/>
        <end position="469"/>
    </location>
</feature>
<feature type="transmembrane region" description="Helical" evidence="23">
    <location>
        <begin position="162"/>
        <end position="179"/>
    </location>
</feature>
<dbReference type="InterPro" id="IPR018303">
    <property type="entry name" value="ATPase_P-typ_P_site"/>
</dbReference>
<dbReference type="SFLD" id="SFLDG00002">
    <property type="entry name" value="C1.7:_P-type_atpase_like"/>
    <property type="match status" value="1"/>
</dbReference>
<comment type="caution">
    <text evidence="25">The sequence shown here is derived from an EMBL/GenBank/DDBJ whole genome shotgun (WGS) entry which is preliminary data.</text>
</comment>
<keyword evidence="9 23" id="KW-0479">Metal-binding</keyword>
<dbReference type="SUPFAM" id="SSF56784">
    <property type="entry name" value="HAD-like"/>
    <property type="match status" value="1"/>
</dbReference>
<dbReference type="InterPro" id="IPR059000">
    <property type="entry name" value="ATPase_P-type_domA"/>
</dbReference>
<dbReference type="Proteomes" id="UP000295689">
    <property type="component" value="Unassembled WGS sequence"/>
</dbReference>
<dbReference type="Gene3D" id="2.70.150.10">
    <property type="entry name" value="Calcium-transporting ATPase, cytoplasmic transduction domain A"/>
    <property type="match status" value="1"/>
</dbReference>
<dbReference type="AlphaFoldDB" id="A0A4R2BA30"/>
<dbReference type="PROSITE" id="PS01047">
    <property type="entry name" value="HMA_1"/>
    <property type="match status" value="2"/>
</dbReference>
<keyword evidence="6 23" id="KW-1003">Cell membrane</keyword>
<dbReference type="InterPro" id="IPR044492">
    <property type="entry name" value="P_typ_ATPase_HD_dom"/>
</dbReference>
<dbReference type="InterPro" id="IPR023299">
    <property type="entry name" value="ATPase_P-typ_cyto_dom_N"/>
</dbReference>
<dbReference type="NCBIfam" id="TIGR01511">
    <property type="entry name" value="ATPase-IB1_Cu"/>
    <property type="match status" value="1"/>
</dbReference>
<dbReference type="PANTHER" id="PTHR43520:SF8">
    <property type="entry name" value="P-TYPE CU(+) TRANSPORTER"/>
    <property type="match status" value="1"/>
</dbReference>
<dbReference type="Gene3D" id="3.40.50.1000">
    <property type="entry name" value="HAD superfamily/HAD-like"/>
    <property type="match status" value="1"/>
</dbReference>
<keyword evidence="13 23" id="KW-0067">ATP-binding</keyword>
<comment type="similarity">
    <text evidence="2 23">Belongs to the cation transport ATPase (P-type) (TC 3.A.3) family. Type IB subfamily.</text>
</comment>
<evidence type="ECO:0000256" key="16">
    <source>
        <dbReference type="ARBA" id="ARBA00022989"/>
    </source>
</evidence>
<dbReference type="GO" id="GO:0005507">
    <property type="term" value="F:copper ion binding"/>
    <property type="evidence" value="ECO:0007669"/>
    <property type="project" value="InterPro"/>
</dbReference>
<dbReference type="PRINTS" id="PR00943">
    <property type="entry name" value="CUATPASE"/>
</dbReference>
<evidence type="ECO:0000256" key="7">
    <source>
        <dbReference type="ARBA" id="ARBA00022553"/>
    </source>
</evidence>
<dbReference type="InterPro" id="IPR023214">
    <property type="entry name" value="HAD_sf"/>
</dbReference>
<evidence type="ECO:0000256" key="12">
    <source>
        <dbReference type="ARBA" id="ARBA00022796"/>
    </source>
</evidence>
<dbReference type="PANTHER" id="PTHR43520">
    <property type="entry name" value="ATP7, ISOFORM B"/>
    <property type="match status" value="1"/>
</dbReference>
<keyword evidence="5" id="KW-0813">Transport</keyword>
<dbReference type="Pfam" id="PF00122">
    <property type="entry name" value="E1-E2_ATPase"/>
    <property type="match status" value="1"/>
</dbReference>
<keyword evidence="11 23" id="KW-0547">Nucleotide-binding</keyword>
<keyword evidence="7" id="KW-0597">Phosphoprotein</keyword>
<dbReference type="RefSeq" id="WP_132010255.1">
    <property type="nucleotide sequence ID" value="NZ_JABUHM010000013.1"/>
</dbReference>
<keyword evidence="8 23" id="KW-0812">Transmembrane</keyword>
<dbReference type="Pfam" id="PF00403">
    <property type="entry name" value="HMA"/>
    <property type="match status" value="2"/>
</dbReference>
<dbReference type="SUPFAM" id="SSF81653">
    <property type="entry name" value="Calcium ATPase, transduction domain A"/>
    <property type="match status" value="1"/>
</dbReference>
<evidence type="ECO:0000256" key="23">
    <source>
        <dbReference type="RuleBase" id="RU362081"/>
    </source>
</evidence>
<dbReference type="PRINTS" id="PR00942">
    <property type="entry name" value="CUATPASEI"/>
</dbReference>
<feature type="transmembrane region" description="Helical" evidence="23">
    <location>
        <begin position="757"/>
        <end position="774"/>
    </location>
</feature>
<dbReference type="SUPFAM" id="SSF81665">
    <property type="entry name" value="Calcium ATPase, transmembrane domain M"/>
    <property type="match status" value="1"/>
</dbReference>
<dbReference type="GO" id="GO:0005524">
    <property type="term" value="F:ATP binding"/>
    <property type="evidence" value="ECO:0007669"/>
    <property type="project" value="UniProtKB-UniRule"/>
</dbReference>
<evidence type="ECO:0000256" key="21">
    <source>
        <dbReference type="ARBA" id="ARBA00033239"/>
    </source>
</evidence>
<evidence type="ECO:0000256" key="20">
    <source>
        <dbReference type="ARBA" id="ARBA00029719"/>
    </source>
</evidence>
<dbReference type="Pfam" id="PF00702">
    <property type="entry name" value="Hydrolase"/>
    <property type="match status" value="1"/>
</dbReference>
<dbReference type="InterPro" id="IPR036163">
    <property type="entry name" value="HMA_dom_sf"/>
</dbReference>
<gene>
    <name evidence="25" type="ORF">EV146_111242</name>
</gene>
<dbReference type="FunFam" id="2.70.150.10:FF:000020">
    <property type="entry name" value="Copper-exporting P-type ATPase A"/>
    <property type="match status" value="1"/>
</dbReference>
<keyword evidence="17" id="KW-0186">Copper</keyword>
<dbReference type="PROSITE" id="PS00154">
    <property type="entry name" value="ATPASE_E1_E2"/>
    <property type="match status" value="1"/>
</dbReference>
<comment type="catalytic activity">
    <reaction evidence="22">
        <text>Cu(+)(in) + ATP + H2O = Cu(+)(out) + ADP + phosphate + H(+)</text>
        <dbReference type="Rhea" id="RHEA:25792"/>
        <dbReference type="ChEBI" id="CHEBI:15377"/>
        <dbReference type="ChEBI" id="CHEBI:15378"/>
        <dbReference type="ChEBI" id="CHEBI:30616"/>
        <dbReference type="ChEBI" id="CHEBI:43474"/>
        <dbReference type="ChEBI" id="CHEBI:49552"/>
        <dbReference type="ChEBI" id="CHEBI:456216"/>
        <dbReference type="EC" id="7.2.2.8"/>
    </reaction>
</comment>
<feature type="transmembrane region" description="Helical" evidence="23">
    <location>
        <begin position="232"/>
        <end position="250"/>
    </location>
</feature>
<evidence type="ECO:0000256" key="22">
    <source>
        <dbReference type="ARBA" id="ARBA00049289"/>
    </source>
</evidence>
<dbReference type="SUPFAM" id="SSF55008">
    <property type="entry name" value="HMA, heavy metal-associated domain"/>
    <property type="match status" value="2"/>
</dbReference>
<evidence type="ECO:0000256" key="2">
    <source>
        <dbReference type="ARBA" id="ARBA00006024"/>
    </source>
</evidence>
<dbReference type="FunFam" id="3.30.70.100:FF:000005">
    <property type="entry name" value="Copper-exporting P-type ATPase A"/>
    <property type="match status" value="2"/>
</dbReference>
<feature type="domain" description="HMA" evidence="24">
    <location>
        <begin position="6"/>
        <end position="72"/>
    </location>
</feature>
<evidence type="ECO:0000259" key="24">
    <source>
        <dbReference type="PROSITE" id="PS50846"/>
    </source>
</evidence>
<evidence type="ECO:0000256" key="6">
    <source>
        <dbReference type="ARBA" id="ARBA00022475"/>
    </source>
</evidence>
<keyword evidence="10" id="KW-0677">Repeat</keyword>
<dbReference type="PRINTS" id="PR00119">
    <property type="entry name" value="CATATPASE"/>
</dbReference>
<dbReference type="EC" id="7.2.2.8" evidence="3"/>
<dbReference type="Gene3D" id="3.30.70.100">
    <property type="match status" value="2"/>
</dbReference>
<feature type="transmembrane region" description="Helical" evidence="23">
    <location>
        <begin position="199"/>
        <end position="220"/>
    </location>
</feature>
<dbReference type="InterPro" id="IPR006121">
    <property type="entry name" value="HMA_dom"/>
</dbReference>
<dbReference type="InterPro" id="IPR023298">
    <property type="entry name" value="ATPase_P-typ_TM_dom_sf"/>
</dbReference>
<dbReference type="InterPro" id="IPR008250">
    <property type="entry name" value="ATPase_P-typ_transduc_dom_A_sf"/>
</dbReference>
<evidence type="ECO:0000256" key="10">
    <source>
        <dbReference type="ARBA" id="ARBA00022737"/>
    </source>
</evidence>
<evidence type="ECO:0000256" key="13">
    <source>
        <dbReference type="ARBA" id="ARBA00022840"/>
    </source>
</evidence>
<dbReference type="CDD" id="cd00371">
    <property type="entry name" value="HMA"/>
    <property type="match status" value="2"/>
</dbReference>
<organism evidence="25 26">
    <name type="scientific">Mesobacillus foraminis</name>
    <dbReference type="NCBI Taxonomy" id="279826"/>
    <lineage>
        <taxon>Bacteria</taxon>
        <taxon>Bacillati</taxon>
        <taxon>Bacillota</taxon>
        <taxon>Bacilli</taxon>
        <taxon>Bacillales</taxon>
        <taxon>Bacillaceae</taxon>
        <taxon>Mesobacillus</taxon>
    </lineage>
</organism>
<dbReference type="CDD" id="cd02094">
    <property type="entry name" value="P-type_ATPase_Cu-like"/>
    <property type="match status" value="1"/>
</dbReference>
<evidence type="ECO:0000256" key="15">
    <source>
        <dbReference type="ARBA" id="ARBA00022967"/>
    </source>
</evidence>
<keyword evidence="26" id="KW-1185">Reference proteome</keyword>
<dbReference type="NCBIfam" id="TIGR01494">
    <property type="entry name" value="ATPase_P-type"/>
    <property type="match status" value="1"/>
</dbReference>
<evidence type="ECO:0000256" key="5">
    <source>
        <dbReference type="ARBA" id="ARBA00022448"/>
    </source>
</evidence>
<keyword evidence="15" id="KW-1278">Translocase</keyword>
<evidence type="ECO:0000256" key="18">
    <source>
        <dbReference type="ARBA" id="ARBA00023065"/>
    </source>
</evidence>